<gene>
    <name evidence="2" type="ORF">G6N74_13460</name>
</gene>
<dbReference type="Proteomes" id="UP000481252">
    <property type="component" value="Unassembled WGS sequence"/>
</dbReference>
<evidence type="ECO:0000256" key="1">
    <source>
        <dbReference type="SAM" id="SignalP"/>
    </source>
</evidence>
<name>A0A7C9VCV7_9HYPH</name>
<dbReference type="Gene3D" id="3.10.450.50">
    <property type="match status" value="1"/>
</dbReference>
<evidence type="ECO:0000313" key="3">
    <source>
        <dbReference type="Proteomes" id="UP000481252"/>
    </source>
</evidence>
<organism evidence="2 3">
    <name type="scientific">Mesorhizobium zhangyense</name>
    <dbReference type="NCBI Taxonomy" id="1776730"/>
    <lineage>
        <taxon>Bacteria</taxon>
        <taxon>Pseudomonadati</taxon>
        <taxon>Pseudomonadota</taxon>
        <taxon>Alphaproteobacteria</taxon>
        <taxon>Hyphomicrobiales</taxon>
        <taxon>Phyllobacteriaceae</taxon>
        <taxon>Mesorhizobium</taxon>
    </lineage>
</organism>
<dbReference type="EMBL" id="JAAKZG010000005">
    <property type="protein sequence ID" value="NGN42072.1"/>
    <property type="molecule type" value="Genomic_DNA"/>
</dbReference>
<sequence length="137" mass="15166">MTGKHLTATFLATVLLFPGLPAFADEAVVERWYAALVTVDEDTLSSLLAEDAEMKLLDLGVVQSKPEFLASLDEWREAAHGLVVRYRIEGVTEGATMVLACYDFPANHVLMRETFAISGERIAKNVQMRLAENCEAY</sequence>
<feature type="chain" id="PRO_5028925727" evidence="1">
    <location>
        <begin position="25"/>
        <end position="137"/>
    </location>
</feature>
<evidence type="ECO:0000313" key="2">
    <source>
        <dbReference type="EMBL" id="NGN42072.1"/>
    </source>
</evidence>
<proteinExistence type="predicted"/>
<protein>
    <submittedName>
        <fullName evidence="2">Nuclear transport factor 2 family protein</fullName>
    </submittedName>
</protein>
<reference evidence="2 3" key="1">
    <citation type="submission" date="2020-02" db="EMBL/GenBank/DDBJ databases">
        <title>Genome sequence of the type strain CGMCC 1.15528 of Mesorhizobium zhangyense.</title>
        <authorList>
            <person name="Gao J."/>
            <person name="Sun J."/>
        </authorList>
    </citation>
    <scope>NUCLEOTIDE SEQUENCE [LARGE SCALE GENOMIC DNA]</scope>
    <source>
        <strain evidence="2 3">CGMCC 1.15528</strain>
    </source>
</reference>
<keyword evidence="1" id="KW-0732">Signal</keyword>
<dbReference type="InterPro" id="IPR032710">
    <property type="entry name" value="NTF2-like_dom_sf"/>
</dbReference>
<dbReference type="AlphaFoldDB" id="A0A7C9VCV7"/>
<keyword evidence="3" id="KW-1185">Reference proteome</keyword>
<dbReference type="SUPFAM" id="SSF54427">
    <property type="entry name" value="NTF2-like"/>
    <property type="match status" value="1"/>
</dbReference>
<dbReference type="RefSeq" id="WP_165118120.1">
    <property type="nucleotide sequence ID" value="NZ_JAAKZG010000005.1"/>
</dbReference>
<feature type="signal peptide" evidence="1">
    <location>
        <begin position="1"/>
        <end position="24"/>
    </location>
</feature>
<comment type="caution">
    <text evidence="2">The sequence shown here is derived from an EMBL/GenBank/DDBJ whole genome shotgun (WGS) entry which is preliminary data.</text>
</comment>
<accession>A0A7C9VCV7</accession>